<organism evidence="3 4">
    <name type="scientific">Periplaneta americana</name>
    <name type="common">American cockroach</name>
    <name type="synonym">Blatta americana</name>
    <dbReference type="NCBI Taxonomy" id="6978"/>
    <lineage>
        <taxon>Eukaryota</taxon>
        <taxon>Metazoa</taxon>
        <taxon>Ecdysozoa</taxon>
        <taxon>Arthropoda</taxon>
        <taxon>Hexapoda</taxon>
        <taxon>Insecta</taxon>
        <taxon>Pterygota</taxon>
        <taxon>Neoptera</taxon>
        <taxon>Polyneoptera</taxon>
        <taxon>Dictyoptera</taxon>
        <taxon>Blattodea</taxon>
        <taxon>Blattoidea</taxon>
        <taxon>Blattidae</taxon>
        <taxon>Blattinae</taxon>
        <taxon>Periplaneta</taxon>
    </lineage>
</organism>
<feature type="region of interest" description="Disordered" evidence="1">
    <location>
        <begin position="288"/>
        <end position="313"/>
    </location>
</feature>
<name>A0ABQ8RZ67_PERAM</name>
<comment type="caution">
    <text evidence="3">The sequence shown here is derived from an EMBL/GenBank/DDBJ whole genome shotgun (WGS) entry which is preliminary data.</text>
</comment>
<dbReference type="SMART" id="SM00060">
    <property type="entry name" value="FN3"/>
    <property type="match status" value="2"/>
</dbReference>
<dbReference type="Gene3D" id="2.60.40.10">
    <property type="entry name" value="Immunoglobulins"/>
    <property type="match status" value="2"/>
</dbReference>
<dbReference type="PANTHER" id="PTHR46957:SF3">
    <property type="entry name" value="CYTOKINE RECEPTOR"/>
    <property type="match status" value="1"/>
</dbReference>
<reference evidence="3 4" key="1">
    <citation type="journal article" date="2022" name="Allergy">
        <title>Genome assembly and annotation of Periplaneta americana reveal a comprehensive cockroach allergen profile.</title>
        <authorList>
            <person name="Wang L."/>
            <person name="Xiong Q."/>
            <person name="Saelim N."/>
            <person name="Wang L."/>
            <person name="Nong W."/>
            <person name="Wan A.T."/>
            <person name="Shi M."/>
            <person name="Liu X."/>
            <person name="Cao Q."/>
            <person name="Hui J.H.L."/>
            <person name="Sookrung N."/>
            <person name="Leung T.F."/>
            <person name="Tungtrongchitr A."/>
            <person name="Tsui S.K.W."/>
        </authorList>
    </citation>
    <scope>NUCLEOTIDE SEQUENCE [LARGE SCALE GENOMIC DNA]</scope>
    <source>
        <strain evidence="3">PWHHKU_190912</strain>
    </source>
</reference>
<dbReference type="InterPro" id="IPR036116">
    <property type="entry name" value="FN3_sf"/>
</dbReference>
<evidence type="ECO:0000313" key="3">
    <source>
        <dbReference type="EMBL" id="KAJ4426952.1"/>
    </source>
</evidence>
<keyword evidence="4" id="KW-1185">Reference proteome</keyword>
<accession>A0ABQ8RZ67</accession>
<feature type="domain" description="Fibronectin type-III" evidence="2">
    <location>
        <begin position="109"/>
        <end position="205"/>
    </location>
</feature>
<dbReference type="InterPro" id="IPR013783">
    <property type="entry name" value="Ig-like_fold"/>
</dbReference>
<dbReference type="EMBL" id="JAJSOF020000039">
    <property type="protein sequence ID" value="KAJ4426952.1"/>
    <property type="molecule type" value="Genomic_DNA"/>
</dbReference>
<protein>
    <recommendedName>
        <fullName evidence="2">Fibronectin type-III domain-containing protein</fullName>
    </recommendedName>
</protein>
<dbReference type="SUPFAM" id="SSF49265">
    <property type="entry name" value="Fibronectin type III"/>
    <property type="match status" value="1"/>
</dbReference>
<dbReference type="PROSITE" id="PS50853">
    <property type="entry name" value="FN3"/>
    <property type="match status" value="2"/>
</dbReference>
<feature type="compositionally biased region" description="Basic and acidic residues" evidence="1">
    <location>
        <begin position="299"/>
        <end position="313"/>
    </location>
</feature>
<sequence>MSMMMIVTRMTTMMTVIMTITTMMTIILTKMVTVTIMMLNMCQKLLACSKEDCSNSAGQVEVKTTSVILRSLLPHAQYSISVEALAASWGSDSYVLAVTDMAAPEVAPAPSPASPSTVRTNTSITVQWDPPHSCQQLNGYLYEYRYELLIPNDTSHVQEGLTRLTTASFRNLTPHTEYTVKVFAVTPGGWNPTQPLVITTRTRATVPGPVEKLEIYKRDRRTLGIRWAAPKELYGTLQSFTVSYRAPGQQVVRSVLKPTWCVAWPKLYCHTFKSLRSDTEYTVAVQGRNDEVDEDGEPTELKGITKESGKTSF</sequence>
<evidence type="ECO:0000256" key="1">
    <source>
        <dbReference type="SAM" id="MobiDB-lite"/>
    </source>
</evidence>
<dbReference type="PANTHER" id="PTHR46957">
    <property type="entry name" value="CYTOKINE RECEPTOR"/>
    <property type="match status" value="1"/>
</dbReference>
<evidence type="ECO:0000259" key="2">
    <source>
        <dbReference type="PROSITE" id="PS50853"/>
    </source>
</evidence>
<dbReference type="InterPro" id="IPR050713">
    <property type="entry name" value="RTP_Phos/Ushers"/>
</dbReference>
<gene>
    <name evidence="3" type="ORF">ANN_26751</name>
</gene>
<dbReference type="InterPro" id="IPR003961">
    <property type="entry name" value="FN3_dom"/>
</dbReference>
<proteinExistence type="predicted"/>
<dbReference type="CDD" id="cd00063">
    <property type="entry name" value="FN3"/>
    <property type="match status" value="2"/>
</dbReference>
<feature type="domain" description="Fibronectin type-III" evidence="2">
    <location>
        <begin position="209"/>
        <end position="309"/>
    </location>
</feature>
<evidence type="ECO:0000313" key="4">
    <source>
        <dbReference type="Proteomes" id="UP001148838"/>
    </source>
</evidence>
<dbReference type="Pfam" id="PF00041">
    <property type="entry name" value="fn3"/>
    <property type="match status" value="2"/>
</dbReference>
<dbReference type="Proteomes" id="UP001148838">
    <property type="component" value="Unassembled WGS sequence"/>
</dbReference>